<dbReference type="AlphaFoldDB" id="A0A182LXD5"/>
<evidence type="ECO:0000256" key="1">
    <source>
        <dbReference type="SAM" id="MobiDB-lite"/>
    </source>
</evidence>
<keyword evidence="3" id="KW-1185">Reference proteome</keyword>
<protein>
    <submittedName>
        <fullName evidence="2">Uncharacterized protein</fullName>
    </submittedName>
</protein>
<accession>A0A182LXD5</accession>
<dbReference type="VEuPathDB" id="VectorBase:ACUA004251"/>
<name>A0A182LXD5_9DIPT</name>
<evidence type="ECO:0000313" key="3">
    <source>
        <dbReference type="Proteomes" id="UP000075883"/>
    </source>
</evidence>
<reference evidence="3" key="1">
    <citation type="submission" date="2013-09" db="EMBL/GenBank/DDBJ databases">
        <title>The Genome Sequence of Anopheles culicifacies species A.</title>
        <authorList>
            <consortium name="The Broad Institute Genomics Platform"/>
            <person name="Neafsey D.E."/>
            <person name="Besansky N."/>
            <person name="Howell P."/>
            <person name="Walton C."/>
            <person name="Young S.K."/>
            <person name="Zeng Q."/>
            <person name="Gargeya S."/>
            <person name="Fitzgerald M."/>
            <person name="Haas B."/>
            <person name="Abouelleil A."/>
            <person name="Allen A.W."/>
            <person name="Alvarado L."/>
            <person name="Arachchi H.M."/>
            <person name="Berlin A.M."/>
            <person name="Chapman S.B."/>
            <person name="Gainer-Dewar J."/>
            <person name="Goldberg J."/>
            <person name="Griggs A."/>
            <person name="Gujja S."/>
            <person name="Hansen M."/>
            <person name="Howarth C."/>
            <person name="Imamovic A."/>
            <person name="Ireland A."/>
            <person name="Larimer J."/>
            <person name="McCowan C."/>
            <person name="Murphy C."/>
            <person name="Pearson M."/>
            <person name="Poon T.W."/>
            <person name="Priest M."/>
            <person name="Roberts A."/>
            <person name="Saif S."/>
            <person name="Shea T."/>
            <person name="Sisk P."/>
            <person name="Sykes S."/>
            <person name="Wortman J."/>
            <person name="Nusbaum C."/>
            <person name="Birren B."/>
        </authorList>
    </citation>
    <scope>NUCLEOTIDE SEQUENCE [LARGE SCALE GENOMIC DNA]</scope>
    <source>
        <strain evidence="3">A-37</strain>
    </source>
</reference>
<evidence type="ECO:0000313" key="2">
    <source>
        <dbReference type="EnsemblMetazoa" id="ACUA004251-PA"/>
    </source>
</evidence>
<reference evidence="2" key="2">
    <citation type="submission" date="2020-05" db="UniProtKB">
        <authorList>
            <consortium name="EnsemblMetazoa"/>
        </authorList>
    </citation>
    <scope>IDENTIFICATION</scope>
    <source>
        <strain evidence="2">A-37</strain>
    </source>
</reference>
<dbReference type="EMBL" id="AXCM01007184">
    <property type="status" value="NOT_ANNOTATED_CDS"/>
    <property type="molecule type" value="Genomic_DNA"/>
</dbReference>
<dbReference type="EnsemblMetazoa" id="ACUA004251-RA">
    <property type="protein sequence ID" value="ACUA004251-PA"/>
    <property type="gene ID" value="ACUA004251"/>
</dbReference>
<dbReference type="Proteomes" id="UP000075883">
    <property type="component" value="Unassembled WGS sequence"/>
</dbReference>
<sequence>SNQSNRSQSEQPESIGVLRSGWNSDVGSRVLLEAESVFKTWSRSGFVNPAQKPSRKKGRLSPILDRKDNYKKLGKREAACEQRSQQRECRRLTATANRQVLLDVHHKQAQLFRRKDVTFLAVFQHGNDRPKAGPHHAKVGIVYVERYRVVAVQYGEDCLHDRVYRFRLLETLQRPLRTPQRTEAIDRVANNLRVFRIERLYQGRNDRID</sequence>
<feature type="compositionally biased region" description="Polar residues" evidence="1">
    <location>
        <begin position="1"/>
        <end position="12"/>
    </location>
</feature>
<proteinExistence type="predicted"/>
<feature type="region of interest" description="Disordered" evidence="1">
    <location>
        <begin position="1"/>
        <end position="21"/>
    </location>
</feature>
<organism evidence="2 3">
    <name type="scientific">Anopheles culicifacies</name>
    <dbReference type="NCBI Taxonomy" id="139723"/>
    <lineage>
        <taxon>Eukaryota</taxon>
        <taxon>Metazoa</taxon>
        <taxon>Ecdysozoa</taxon>
        <taxon>Arthropoda</taxon>
        <taxon>Hexapoda</taxon>
        <taxon>Insecta</taxon>
        <taxon>Pterygota</taxon>
        <taxon>Neoptera</taxon>
        <taxon>Endopterygota</taxon>
        <taxon>Diptera</taxon>
        <taxon>Nematocera</taxon>
        <taxon>Culicoidea</taxon>
        <taxon>Culicidae</taxon>
        <taxon>Anophelinae</taxon>
        <taxon>Anopheles</taxon>
        <taxon>culicifacies species complex</taxon>
    </lineage>
</organism>